<dbReference type="PANTHER" id="PTHR16165">
    <property type="entry name" value="NXPE FAMILY MEMBER"/>
    <property type="match status" value="1"/>
</dbReference>
<dbReference type="Gene3D" id="2.60.40.10">
    <property type="entry name" value="Immunoglobulins"/>
    <property type="match status" value="1"/>
</dbReference>
<dbReference type="Proteomes" id="UP001152803">
    <property type="component" value="Unassembled WGS sequence"/>
</dbReference>
<dbReference type="SUPFAM" id="SSF81296">
    <property type="entry name" value="E set domains"/>
    <property type="match status" value="1"/>
</dbReference>
<dbReference type="InterPro" id="IPR014756">
    <property type="entry name" value="Ig_E-set"/>
</dbReference>
<evidence type="ECO:0000259" key="3">
    <source>
        <dbReference type="Pfam" id="PF24536"/>
    </source>
</evidence>
<dbReference type="OrthoDB" id="5950832at2759"/>
<protein>
    <recommendedName>
        <fullName evidence="3">NXPE C-terminal domain-containing protein</fullName>
    </recommendedName>
</protein>
<dbReference type="InterPro" id="IPR013783">
    <property type="entry name" value="Ig-like_fold"/>
</dbReference>
<dbReference type="EMBL" id="JAFJMO010000019">
    <property type="protein sequence ID" value="KAJ8249929.1"/>
    <property type="molecule type" value="Genomic_DNA"/>
</dbReference>
<dbReference type="SUPFAM" id="SSF52266">
    <property type="entry name" value="SGNH hydrolase"/>
    <property type="match status" value="1"/>
</dbReference>
<evidence type="ECO:0000313" key="4">
    <source>
        <dbReference type="EMBL" id="KAJ8249929.1"/>
    </source>
</evidence>
<proteinExistence type="inferred from homology"/>
<keyword evidence="2" id="KW-0812">Transmembrane</keyword>
<name>A0A9Q1CVC1_CONCO</name>
<sequence>MNEEGLNSPVLGACSVMAKSTSTVLPSAVGHHFWTRSKMKCAFTFLCAMGLFCIIVYELYNWTSVLEQYESPHKEVTVDEIMLALSWAASPANFTSITSSSSAERSVVRLEHPEAQYCVGDTLSVLVEMKSYAGHPKAHGGDFIQARILSPKLNAGASGDVTDFLNGSYLVRYRLFWPGEVQVSVRLIHSSETVKLLQRNWTQDYNKAVHTGTFISGAKKETSLCSLRLGSDRPLCEYRKKEDGEYYACYRPKTLPCDTLALASSVYPRGYPRLTKEEAQLLDMKNSGIEIKNGFHPVTVFPCTGATYGSTKKCVAGMNSPFPGGYFFSNRWSSSVCQTGFFLSEYAVTRCLKGKTLYLLGDSTARQWIEYLEQRLKGMKFTLKGADLQLAVDANNNITIRWIRHAHPWVATYQSSVNASVTIPEALDSIAAVGGGQEDVIVVIGTGQHFRPSPPEVFIRRLLNIRRAILRLQARCPQAQVFIKLENNRDIKLGMIRFSNWYGYMQNLAQRKVFEDMRVALVDAWDMTVATYSLKLHPDNFIVSNQIAVALSFFCD</sequence>
<keyword evidence="2" id="KW-1133">Transmembrane helix</keyword>
<comment type="similarity">
    <text evidence="1">Belongs to the NXPE family.</text>
</comment>
<evidence type="ECO:0000256" key="1">
    <source>
        <dbReference type="ARBA" id="ARBA00005431"/>
    </source>
</evidence>
<feature type="transmembrane region" description="Helical" evidence="2">
    <location>
        <begin position="41"/>
        <end position="60"/>
    </location>
</feature>
<dbReference type="AlphaFoldDB" id="A0A9Q1CVC1"/>
<dbReference type="Pfam" id="PF24536">
    <property type="entry name" value="NXPE4_C"/>
    <property type="match status" value="1"/>
</dbReference>
<dbReference type="InterPro" id="IPR026845">
    <property type="entry name" value="NXPH/NXPE"/>
</dbReference>
<keyword evidence="5" id="KW-1185">Reference proteome</keyword>
<evidence type="ECO:0000256" key="2">
    <source>
        <dbReference type="SAM" id="Phobius"/>
    </source>
</evidence>
<accession>A0A9Q1CVC1</accession>
<comment type="caution">
    <text evidence="4">The sequence shown here is derived from an EMBL/GenBank/DDBJ whole genome shotgun (WGS) entry which is preliminary data.</text>
</comment>
<keyword evidence="2" id="KW-0472">Membrane</keyword>
<feature type="domain" description="NXPE C-terminal" evidence="3">
    <location>
        <begin position="332"/>
        <end position="555"/>
    </location>
</feature>
<reference evidence="4" key="1">
    <citation type="journal article" date="2023" name="Science">
        <title>Genome structures resolve the early diversification of teleost fishes.</title>
        <authorList>
            <person name="Parey E."/>
            <person name="Louis A."/>
            <person name="Montfort J."/>
            <person name="Bouchez O."/>
            <person name="Roques C."/>
            <person name="Iampietro C."/>
            <person name="Lluch J."/>
            <person name="Castinel A."/>
            <person name="Donnadieu C."/>
            <person name="Desvignes T."/>
            <person name="Floi Bucao C."/>
            <person name="Jouanno E."/>
            <person name="Wen M."/>
            <person name="Mejri S."/>
            <person name="Dirks R."/>
            <person name="Jansen H."/>
            <person name="Henkel C."/>
            <person name="Chen W.J."/>
            <person name="Zahm M."/>
            <person name="Cabau C."/>
            <person name="Klopp C."/>
            <person name="Thompson A.W."/>
            <person name="Robinson-Rechavi M."/>
            <person name="Braasch I."/>
            <person name="Lecointre G."/>
            <person name="Bobe J."/>
            <person name="Postlethwait J.H."/>
            <person name="Berthelot C."/>
            <person name="Roest Crollius H."/>
            <person name="Guiguen Y."/>
        </authorList>
    </citation>
    <scope>NUCLEOTIDE SEQUENCE</scope>
    <source>
        <strain evidence="4">Concon-B</strain>
    </source>
</reference>
<evidence type="ECO:0000313" key="5">
    <source>
        <dbReference type="Proteomes" id="UP001152803"/>
    </source>
</evidence>
<gene>
    <name evidence="4" type="ORF">COCON_G00231450</name>
</gene>
<dbReference type="Pfam" id="PF06312">
    <property type="entry name" value="Neurexophilin"/>
    <property type="match status" value="1"/>
</dbReference>
<dbReference type="GO" id="GO:0007399">
    <property type="term" value="P:nervous system development"/>
    <property type="evidence" value="ECO:0007669"/>
    <property type="project" value="UniProtKB-ARBA"/>
</dbReference>
<dbReference type="InterPro" id="IPR057106">
    <property type="entry name" value="NXPE4_C"/>
</dbReference>
<organism evidence="4 5">
    <name type="scientific">Conger conger</name>
    <name type="common">Conger eel</name>
    <name type="synonym">Muraena conger</name>
    <dbReference type="NCBI Taxonomy" id="82655"/>
    <lineage>
        <taxon>Eukaryota</taxon>
        <taxon>Metazoa</taxon>
        <taxon>Chordata</taxon>
        <taxon>Craniata</taxon>
        <taxon>Vertebrata</taxon>
        <taxon>Euteleostomi</taxon>
        <taxon>Actinopterygii</taxon>
        <taxon>Neopterygii</taxon>
        <taxon>Teleostei</taxon>
        <taxon>Anguilliformes</taxon>
        <taxon>Congridae</taxon>
        <taxon>Conger</taxon>
    </lineage>
</organism>
<dbReference type="PANTHER" id="PTHR16165:SF3">
    <property type="entry name" value="NXPE FAMILY MEMBER 1"/>
    <property type="match status" value="1"/>
</dbReference>